<dbReference type="EMBL" id="ABEU02000015">
    <property type="status" value="NOT_ANNOTATED_CDS"/>
    <property type="molecule type" value="Genomic_DNA"/>
</dbReference>
<reference evidence="1" key="3">
    <citation type="submission" date="2020-12" db="UniProtKB">
        <authorList>
            <consortium name="EnsemblPlants"/>
        </authorList>
    </citation>
    <scope>IDENTIFICATION</scope>
</reference>
<protein>
    <submittedName>
        <fullName evidence="1">Uncharacterized protein</fullName>
    </submittedName>
</protein>
<dbReference type="Gramene" id="Pp3c15_18360V3.2">
    <property type="protein sequence ID" value="Pp3c15_18360V3.2"/>
    <property type="gene ID" value="Pp3c15_18360"/>
</dbReference>
<evidence type="ECO:0000313" key="1">
    <source>
        <dbReference type="EnsemblPlants" id="Pp3c15_18360V3.2"/>
    </source>
</evidence>
<evidence type="ECO:0000313" key="2">
    <source>
        <dbReference type="Proteomes" id="UP000006727"/>
    </source>
</evidence>
<reference evidence="1 2" key="1">
    <citation type="journal article" date="2008" name="Science">
        <title>The Physcomitrella genome reveals evolutionary insights into the conquest of land by plants.</title>
        <authorList>
            <person name="Rensing S."/>
            <person name="Lang D."/>
            <person name="Zimmer A."/>
            <person name="Terry A."/>
            <person name="Salamov A."/>
            <person name="Shapiro H."/>
            <person name="Nishiyama T."/>
            <person name="Perroud P.-F."/>
            <person name="Lindquist E."/>
            <person name="Kamisugi Y."/>
            <person name="Tanahashi T."/>
            <person name="Sakakibara K."/>
            <person name="Fujita T."/>
            <person name="Oishi K."/>
            <person name="Shin-I T."/>
            <person name="Kuroki Y."/>
            <person name="Toyoda A."/>
            <person name="Suzuki Y."/>
            <person name="Hashimoto A."/>
            <person name="Yamaguchi K."/>
            <person name="Sugano A."/>
            <person name="Kohara Y."/>
            <person name="Fujiyama A."/>
            <person name="Anterola A."/>
            <person name="Aoki S."/>
            <person name="Ashton N."/>
            <person name="Barbazuk W.B."/>
            <person name="Barker E."/>
            <person name="Bennetzen J."/>
            <person name="Bezanilla M."/>
            <person name="Blankenship R."/>
            <person name="Cho S.H."/>
            <person name="Dutcher S."/>
            <person name="Estelle M."/>
            <person name="Fawcett J.A."/>
            <person name="Gundlach H."/>
            <person name="Hanada K."/>
            <person name="Heyl A."/>
            <person name="Hicks K.A."/>
            <person name="Hugh J."/>
            <person name="Lohr M."/>
            <person name="Mayer K."/>
            <person name="Melkozernov A."/>
            <person name="Murata T."/>
            <person name="Nelson D."/>
            <person name="Pils B."/>
            <person name="Prigge M."/>
            <person name="Reiss B."/>
            <person name="Renner T."/>
            <person name="Rombauts S."/>
            <person name="Rushton P."/>
            <person name="Sanderfoot A."/>
            <person name="Schween G."/>
            <person name="Shiu S.-H."/>
            <person name="Stueber K."/>
            <person name="Theodoulou F.L."/>
            <person name="Tu H."/>
            <person name="Van de Peer Y."/>
            <person name="Verrier P.J."/>
            <person name="Waters E."/>
            <person name="Wood A."/>
            <person name="Yang L."/>
            <person name="Cove D."/>
            <person name="Cuming A."/>
            <person name="Hasebe M."/>
            <person name="Lucas S."/>
            <person name="Mishler D.B."/>
            <person name="Reski R."/>
            <person name="Grigoriev I."/>
            <person name="Quatrano R.S."/>
            <person name="Boore J.L."/>
        </authorList>
    </citation>
    <scope>NUCLEOTIDE SEQUENCE [LARGE SCALE GENOMIC DNA]</scope>
    <source>
        <strain evidence="1 2">cv. Gransden 2004</strain>
    </source>
</reference>
<dbReference type="Proteomes" id="UP000006727">
    <property type="component" value="Chromosome 15"/>
</dbReference>
<accession>A0A7I4B4A9</accession>
<name>A0A7I4B4A9_PHYPA</name>
<dbReference type="AlphaFoldDB" id="A0A7I4B4A9"/>
<organism evidence="1 2">
    <name type="scientific">Physcomitrium patens</name>
    <name type="common">Spreading-leaved earth moss</name>
    <name type="synonym">Physcomitrella patens</name>
    <dbReference type="NCBI Taxonomy" id="3218"/>
    <lineage>
        <taxon>Eukaryota</taxon>
        <taxon>Viridiplantae</taxon>
        <taxon>Streptophyta</taxon>
        <taxon>Embryophyta</taxon>
        <taxon>Bryophyta</taxon>
        <taxon>Bryophytina</taxon>
        <taxon>Bryopsida</taxon>
        <taxon>Funariidae</taxon>
        <taxon>Funariales</taxon>
        <taxon>Funariaceae</taxon>
        <taxon>Physcomitrium</taxon>
    </lineage>
</organism>
<dbReference type="EnsemblPlants" id="Pp3c15_18360V3.2">
    <property type="protein sequence ID" value="Pp3c15_18360V3.2"/>
    <property type="gene ID" value="Pp3c15_18360"/>
</dbReference>
<keyword evidence="2" id="KW-1185">Reference proteome</keyword>
<proteinExistence type="predicted"/>
<reference evidence="1 2" key="2">
    <citation type="journal article" date="2018" name="Plant J.">
        <title>The Physcomitrella patens chromosome-scale assembly reveals moss genome structure and evolution.</title>
        <authorList>
            <person name="Lang D."/>
            <person name="Ullrich K.K."/>
            <person name="Murat F."/>
            <person name="Fuchs J."/>
            <person name="Jenkins J."/>
            <person name="Haas F.B."/>
            <person name="Piednoel M."/>
            <person name="Gundlach H."/>
            <person name="Van Bel M."/>
            <person name="Meyberg R."/>
            <person name="Vives C."/>
            <person name="Morata J."/>
            <person name="Symeonidi A."/>
            <person name="Hiss M."/>
            <person name="Muchero W."/>
            <person name="Kamisugi Y."/>
            <person name="Saleh O."/>
            <person name="Blanc G."/>
            <person name="Decker E.L."/>
            <person name="van Gessel N."/>
            <person name="Grimwood J."/>
            <person name="Hayes R.D."/>
            <person name="Graham S.W."/>
            <person name="Gunter L.E."/>
            <person name="McDaniel S.F."/>
            <person name="Hoernstein S.N.W."/>
            <person name="Larsson A."/>
            <person name="Li F.W."/>
            <person name="Perroud P.F."/>
            <person name="Phillips J."/>
            <person name="Ranjan P."/>
            <person name="Rokshar D.S."/>
            <person name="Rothfels C.J."/>
            <person name="Schneider L."/>
            <person name="Shu S."/>
            <person name="Stevenson D.W."/>
            <person name="Thummler F."/>
            <person name="Tillich M."/>
            <person name="Villarreal Aguilar J.C."/>
            <person name="Widiez T."/>
            <person name="Wong G.K."/>
            <person name="Wymore A."/>
            <person name="Zhang Y."/>
            <person name="Zimmer A.D."/>
            <person name="Quatrano R.S."/>
            <person name="Mayer K.F.X."/>
            <person name="Goodstein D."/>
            <person name="Casacuberta J.M."/>
            <person name="Vandepoele K."/>
            <person name="Reski R."/>
            <person name="Cuming A.C."/>
            <person name="Tuskan G.A."/>
            <person name="Maumus F."/>
            <person name="Salse J."/>
            <person name="Schmutz J."/>
            <person name="Rensing S.A."/>
        </authorList>
    </citation>
    <scope>NUCLEOTIDE SEQUENCE [LARGE SCALE GENOMIC DNA]</scope>
    <source>
        <strain evidence="1 2">cv. Gransden 2004</strain>
    </source>
</reference>
<sequence>MVSFWQLADGGQIIVWNKTSHVLFPHETNYRD</sequence>